<evidence type="ECO:0000313" key="2">
    <source>
        <dbReference type="Proteomes" id="UP000293995"/>
    </source>
</evidence>
<dbReference type="OrthoDB" id="3724496at2"/>
<organism evidence="1 2">
    <name type="scientific">Microbacterium protaetiae</name>
    <dbReference type="NCBI Taxonomy" id="2509458"/>
    <lineage>
        <taxon>Bacteria</taxon>
        <taxon>Bacillati</taxon>
        <taxon>Actinomycetota</taxon>
        <taxon>Actinomycetes</taxon>
        <taxon>Micrococcales</taxon>
        <taxon>Microbacteriaceae</taxon>
        <taxon>Microbacterium</taxon>
    </lineage>
</organism>
<proteinExistence type="predicted"/>
<dbReference type="Gene3D" id="3.30.110.170">
    <property type="entry name" value="Protein of unknown function (DUF541), domain 1"/>
    <property type="match status" value="1"/>
</dbReference>
<reference evidence="1 2" key="1">
    <citation type="submission" date="2019-01" db="EMBL/GenBank/DDBJ databases">
        <title>Genome sequencing of strain DFW100M-13.</title>
        <authorList>
            <person name="Heo J."/>
            <person name="Kim S.-J."/>
            <person name="Kim J.-S."/>
            <person name="Hong S.-B."/>
            <person name="Kwon S.-W."/>
        </authorList>
    </citation>
    <scope>NUCLEOTIDE SEQUENCE [LARGE SCALE GENOMIC DNA]</scope>
    <source>
        <strain evidence="1 2">DFW100M-13</strain>
    </source>
</reference>
<dbReference type="RefSeq" id="WP_129391811.1">
    <property type="nucleotide sequence ID" value="NZ_CP035494.1"/>
</dbReference>
<evidence type="ECO:0000313" key="1">
    <source>
        <dbReference type="EMBL" id="QAY61078.1"/>
    </source>
</evidence>
<dbReference type="AlphaFoldDB" id="A0A4P6ESU5"/>
<dbReference type="EMBL" id="CP035494">
    <property type="protein sequence ID" value="QAY61078.1"/>
    <property type="molecule type" value="Genomic_DNA"/>
</dbReference>
<dbReference type="InterPro" id="IPR007497">
    <property type="entry name" value="SIMPL/DUF541"/>
</dbReference>
<dbReference type="Gene3D" id="3.30.70.2970">
    <property type="entry name" value="Protein of unknown function (DUF541), domain 2"/>
    <property type="match status" value="1"/>
</dbReference>
<sequence length="216" mass="23041">MPEVTITVRAEHRARRAPEEAVARITVRAEGPDRGEVVERIATLAAPIRDDLAERADSGSLAEWSSQRVAVWSDRPWAEGKQLAVVHHAAVDVTATFTDFAALSWWLTQVAQRDGVQVGDIEWRLTAATRDAVEKEVATRAVQVAVERATAYAGALGLSEVSPTQIADLGLLAPGDTPPALRMAKAAFGTAGAPAVDFQPADIEVAASVEARFVAR</sequence>
<gene>
    <name evidence="1" type="ORF">ET475_14510</name>
</gene>
<accession>A0A4P6ESU5</accession>
<dbReference type="Pfam" id="PF04402">
    <property type="entry name" value="SIMPL"/>
    <property type="match status" value="1"/>
</dbReference>
<protein>
    <submittedName>
        <fullName evidence="1">DUF541 domain-containing protein</fullName>
    </submittedName>
</protein>
<dbReference type="KEGG" id="mprt:ET475_14510"/>
<keyword evidence="2" id="KW-1185">Reference proteome</keyword>
<name>A0A4P6ESU5_9MICO</name>
<dbReference type="Proteomes" id="UP000293995">
    <property type="component" value="Chromosome"/>
</dbReference>